<reference evidence="2" key="1">
    <citation type="journal article" date="2011" name="PLoS Genet.">
        <title>Genomic analysis of the necrotrophic fungal pathogens Sclerotinia sclerotiorum and Botrytis cinerea.</title>
        <authorList>
            <person name="Amselem J."/>
            <person name="Cuomo C.A."/>
            <person name="van Kan J.A."/>
            <person name="Viaud M."/>
            <person name="Benito E.P."/>
            <person name="Couloux A."/>
            <person name="Coutinho P.M."/>
            <person name="de Vries R.P."/>
            <person name="Dyer P.S."/>
            <person name="Fillinger S."/>
            <person name="Fournier E."/>
            <person name="Gout L."/>
            <person name="Hahn M."/>
            <person name="Kohn L."/>
            <person name="Lapalu N."/>
            <person name="Plummer K.M."/>
            <person name="Pradier J.M."/>
            <person name="Quevillon E."/>
            <person name="Sharon A."/>
            <person name="Simon A."/>
            <person name="ten Have A."/>
            <person name="Tudzynski B."/>
            <person name="Tudzynski P."/>
            <person name="Wincker P."/>
            <person name="Andrew M."/>
            <person name="Anthouard V."/>
            <person name="Beever R.E."/>
            <person name="Beffa R."/>
            <person name="Benoit I."/>
            <person name="Bouzid O."/>
            <person name="Brault B."/>
            <person name="Chen Z."/>
            <person name="Choquer M."/>
            <person name="Collemare J."/>
            <person name="Cotton P."/>
            <person name="Danchin E.G."/>
            <person name="Da Silva C."/>
            <person name="Gautier A."/>
            <person name="Giraud C."/>
            <person name="Giraud T."/>
            <person name="Gonzalez C."/>
            <person name="Grossetete S."/>
            <person name="Guldener U."/>
            <person name="Henrissat B."/>
            <person name="Howlett B.J."/>
            <person name="Kodira C."/>
            <person name="Kretschmer M."/>
            <person name="Lappartient A."/>
            <person name="Leroch M."/>
            <person name="Levis C."/>
            <person name="Mauceli E."/>
            <person name="Neuveglise C."/>
            <person name="Oeser B."/>
            <person name="Pearson M."/>
            <person name="Poulain J."/>
            <person name="Poussereau N."/>
            <person name="Quesneville H."/>
            <person name="Rascle C."/>
            <person name="Schumacher J."/>
            <person name="Segurens B."/>
            <person name="Sexton A."/>
            <person name="Silva E."/>
            <person name="Sirven C."/>
            <person name="Soanes D.M."/>
            <person name="Talbot N.J."/>
            <person name="Templeton M."/>
            <person name="Yandava C."/>
            <person name="Yarden O."/>
            <person name="Zeng Q."/>
            <person name="Rollins J.A."/>
            <person name="Lebrun M.H."/>
            <person name="Dickman M."/>
        </authorList>
    </citation>
    <scope>NUCLEOTIDE SEQUENCE [LARGE SCALE GENOMIC DNA]</scope>
    <source>
        <strain evidence="2">T4</strain>
    </source>
</reference>
<dbReference type="InParanoid" id="G2XSK4"/>
<gene>
    <name evidence="1" type="ORF">BofuT4_uP064830.1</name>
</gene>
<dbReference type="Proteomes" id="UP000008177">
    <property type="component" value="Unplaced contigs"/>
</dbReference>
<dbReference type="AlphaFoldDB" id="G2XSK4"/>
<name>G2XSK4_BOTF4</name>
<evidence type="ECO:0000313" key="1">
    <source>
        <dbReference type="EMBL" id="CCD43641.1"/>
    </source>
</evidence>
<dbReference type="EMBL" id="FQ790261">
    <property type="protein sequence ID" value="CCD43641.1"/>
    <property type="molecule type" value="Genomic_DNA"/>
</dbReference>
<proteinExistence type="predicted"/>
<accession>G2XSK4</accession>
<protein>
    <submittedName>
        <fullName evidence="1">Uncharacterized protein</fullName>
    </submittedName>
</protein>
<evidence type="ECO:0000313" key="2">
    <source>
        <dbReference type="Proteomes" id="UP000008177"/>
    </source>
</evidence>
<organism evidence="1 2">
    <name type="scientific">Botryotinia fuckeliana (strain T4)</name>
    <name type="common">Noble rot fungus</name>
    <name type="synonym">Botrytis cinerea</name>
    <dbReference type="NCBI Taxonomy" id="999810"/>
    <lineage>
        <taxon>Eukaryota</taxon>
        <taxon>Fungi</taxon>
        <taxon>Dikarya</taxon>
        <taxon>Ascomycota</taxon>
        <taxon>Pezizomycotina</taxon>
        <taxon>Leotiomycetes</taxon>
        <taxon>Helotiales</taxon>
        <taxon>Sclerotiniaceae</taxon>
        <taxon>Botrytis</taxon>
    </lineage>
</organism>
<dbReference type="HOGENOM" id="CLU_2413001_0_0_1"/>
<sequence length="92" mass="10923">MTQKEPLKQFAAKYHLYKFRVSKTSRKVKRCGTFHRLERVETFNDHNASSWRLQFNFYAISSGARFGDSSFNCYTSINEKTCKLQQPTMENR</sequence>